<feature type="transmembrane region" description="Helical" evidence="4">
    <location>
        <begin position="370"/>
        <end position="391"/>
    </location>
</feature>
<evidence type="ECO:0000313" key="7">
    <source>
        <dbReference type="Proteomes" id="UP000662703"/>
    </source>
</evidence>
<feature type="transmembrane region" description="Helical" evidence="4">
    <location>
        <begin position="178"/>
        <end position="196"/>
    </location>
</feature>
<dbReference type="RefSeq" id="WP_194864682.1">
    <property type="nucleotide sequence ID" value="NZ_ARXX01000017.1"/>
</dbReference>
<feature type="transmembrane region" description="Helical" evidence="4">
    <location>
        <begin position="60"/>
        <end position="83"/>
    </location>
</feature>
<keyword evidence="2 4" id="KW-1133">Transmembrane helix</keyword>
<reference evidence="6 7" key="1">
    <citation type="submission" date="2012-09" db="EMBL/GenBank/DDBJ databases">
        <title>Genome Sequence of alkane-degrading Bacterium Alcanivorax sp. 521-1.</title>
        <authorList>
            <person name="Lai Q."/>
            <person name="Shao Z."/>
        </authorList>
    </citation>
    <scope>NUCLEOTIDE SEQUENCE [LARGE SCALE GENOMIC DNA]</scope>
    <source>
        <strain evidence="6 7">521-1</strain>
    </source>
</reference>
<feature type="transmembrane region" description="Helical" evidence="4">
    <location>
        <begin position="145"/>
        <end position="166"/>
    </location>
</feature>
<feature type="transmembrane region" description="Helical" evidence="4">
    <location>
        <begin position="342"/>
        <end position="364"/>
    </location>
</feature>
<dbReference type="EMBL" id="ARXX01000017">
    <property type="protein sequence ID" value="MBF5056118.1"/>
    <property type="molecule type" value="Genomic_DNA"/>
</dbReference>
<dbReference type="InterPro" id="IPR011701">
    <property type="entry name" value="MFS"/>
</dbReference>
<dbReference type="PANTHER" id="PTHR23523">
    <property type="match status" value="1"/>
</dbReference>
<evidence type="ECO:0000256" key="4">
    <source>
        <dbReference type="SAM" id="Phobius"/>
    </source>
</evidence>
<accession>A0ABS0APP5</accession>
<keyword evidence="3 4" id="KW-0472">Membrane</keyword>
<evidence type="ECO:0000256" key="1">
    <source>
        <dbReference type="ARBA" id="ARBA00022692"/>
    </source>
</evidence>
<evidence type="ECO:0000256" key="2">
    <source>
        <dbReference type="ARBA" id="ARBA00022989"/>
    </source>
</evidence>
<dbReference type="InterPro" id="IPR020846">
    <property type="entry name" value="MFS_dom"/>
</dbReference>
<evidence type="ECO:0000256" key="3">
    <source>
        <dbReference type="ARBA" id="ARBA00023136"/>
    </source>
</evidence>
<proteinExistence type="predicted"/>
<keyword evidence="1 4" id="KW-0812">Transmembrane</keyword>
<evidence type="ECO:0000259" key="5">
    <source>
        <dbReference type="PROSITE" id="PS50850"/>
    </source>
</evidence>
<gene>
    <name evidence="6" type="ORF">Y5W_01412</name>
</gene>
<name>A0ABS0APP5_9GAMM</name>
<protein>
    <submittedName>
        <fullName evidence="6">Cyanate transporter CynX</fullName>
    </submittedName>
</protein>
<evidence type="ECO:0000313" key="6">
    <source>
        <dbReference type="EMBL" id="MBF5056118.1"/>
    </source>
</evidence>
<sequence length="402" mass="41213">MPLTEPPPAAVKAAPATPAVGLGWIAVMIAVAGLNLRPLLTSLGVSLEAVRLDLGLSSAGAGLLAAVPTFCMGAVALVGGWLIGRLGIGVGMRVALWLVAMGCALRWAGLQPAVMFAATLLGGLGVACGQVLIPVVVKQYFPGRAALMMGIFTTAMNLGAAVGAAATPALMNGAGGDWRPALGVWALPALVAALLWPARLERARGDAARALPWRDPLAWRMALFLGTGSVAYMSLLAWLVPFYVAQGHSQAQGAALLTVFTGAQIAGALLVPPLAQFKRDRRPALAITLALLMVGVAGFWWSPEPGGVLWAVIAGVGLGGSFPLALTLPLDYAATPTEAGRLSALVQGLAMLMGALGPLVFGVLRDGYGFPAAMLFLLLSVVASFLIGLTFRPPPANEENPR</sequence>
<keyword evidence="7" id="KW-1185">Reference proteome</keyword>
<dbReference type="SUPFAM" id="SSF103473">
    <property type="entry name" value="MFS general substrate transporter"/>
    <property type="match status" value="1"/>
</dbReference>
<feature type="transmembrane region" description="Helical" evidence="4">
    <location>
        <begin position="283"/>
        <end position="302"/>
    </location>
</feature>
<dbReference type="Proteomes" id="UP000662703">
    <property type="component" value="Unassembled WGS sequence"/>
</dbReference>
<dbReference type="PANTHER" id="PTHR23523:SF1">
    <property type="entry name" value="CYANATE TRANSPORT PROTEIN CYNX"/>
    <property type="match status" value="1"/>
</dbReference>
<feature type="domain" description="Major facilitator superfamily (MFS) profile" evidence="5">
    <location>
        <begin position="21"/>
        <end position="396"/>
    </location>
</feature>
<dbReference type="Gene3D" id="1.20.1250.20">
    <property type="entry name" value="MFS general substrate transporter like domains"/>
    <property type="match status" value="2"/>
</dbReference>
<dbReference type="InterPro" id="IPR052524">
    <property type="entry name" value="MFS_Cyanate_Porter"/>
</dbReference>
<comment type="caution">
    <text evidence="6">The sequence shown here is derived from an EMBL/GenBank/DDBJ whole genome shotgun (WGS) entry which is preliminary data.</text>
</comment>
<organism evidence="6 7">
    <name type="scientific">Alloalcanivorax profundimaris</name>
    <dbReference type="NCBI Taxonomy" id="2735259"/>
    <lineage>
        <taxon>Bacteria</taxon>
        <taxon>Pseudomonadati</taxon>
        <taxon>Pseudomonadota</taxon>
        <taxon>Gammaproteobacteria</taxon>
        <taxon>Oceanospirillales</taxon>
        <taxon>Alcanivoracaceae</taxon>
        <taxon>Alloalcanivorax</taxon>
    </lineage>
</organism>
<feature type="transmembrane region" description="Helical" evidence="4">
    <location>
        <begin position="308"/>
        <end position="330"/>
    </location>
</feature>
<dbReference type="InterPro" id="IPR036259">
    <property type="entry name" value="MFS_trans_sf"/>
</dbReference>
<feature type="transmembrane region" description="Helical" evidence="4">
    <location>
        <begin position="21"/>
        <end position="40"/>
    </location>
</feature>
<dbReference type="PROSITE" id="PS50850">
    <property type="entry name" value="MFS"/>
    <property type="match status" value="1"/>
</dbReference>
<feature type="transmembrane region" description="Helical" evidence="4">
    <location>
        <begin position="90"/>
        <end position="108"/>
    </location>
</feature>
<dbReference type="Pfam" id="PF07690">
    <property type="entry name" value="MFS_1"/>
    <property type="match status" value="1"/>
</dbReference>
<feature type="transmembrane region" description="Helical" evidence="4">
    <location>
        <begin position="251"/>
        <end position="271"/>
    </location>
</feature>
<feature type="transmembrane region" description="Helical" evidence="4">
    <location>
        <begin position="114"/>
        <end position="133"/>
    </location>
</feature>
<feature type="transmembrane region" description="Helical" evidence="4">
    <location>
        <begin position="217"/>
        <end position="239"/>
    </location>
</feature>